<evidence type="ECO:0000313" key="1">
    <source>
        <dbReference type="EMBL" id="SDH49257.1"/>
    </source>
</evidence>
<dbReference type="STRING" id="702745.SAMN05421818_10523"/>
<accession>A0A1G8CUQ1</accession>
<gene>
    <name evidence="1" type="ORF">SAMN05421818_10523</name>
</gene>
<evidence type="ECO:0000313" key="2">
    <source>
        <dbReference type="Proteomes" id="UP000243588"/>
    </source>
</evidence>
<organism evidence="1 2">
    <name type="scientific">Myroides phaeus</name>
    <dbReference type="NCBI Taxonomy" id="702745"/>
    <lineage>
        <taxon>Bacteria</taxon>
        <taxon>Pseudomonadati</taxon>
        <taxon>Bacteroidota</taxon>
        <taxon>Flavobacteriia</taxon>
        <taxon>Flavobacteriales</taxon>
        <taxon>Flavobacteriaceae</taxon>
        <taxon>Myroides</taxon>
    </lineage>
</organism>
<dbReference type="AlphaFoldDB" id="A0A1G8CUQ1"/>
<sequence length="241" mass="27758">MAKLDNKGKLHGLVGTVIAREMGGKQIIQSKGKKRKMNKQSLENFNEFKIASSNGKIIRSNIEKALDHKHDKYLYRRFTGALYNALKSNKELDKGQRNLLNSSMESLKGFEFNETHPFDKAFYAKIKTELSEDNKLHITVSSFEPSKFVIFPDIATVACLKFSLYTDELKGEKQTLLPNHIFEFASSKTTTEEFHCYFDLPKQVNFTIIIAELLFYYTTEGDNKKLYNNKLYHPSTIIFGK</sequence>
<keyword evidence="2" id="KW-1185">Reference proteome</keyword>
<dbReference type="RefSeq" id="WP_090406471.1">
    <property type="nucleotide sequence ID" value="NZ_FNDQ01000005.1"/>
</dbReference>
<proteinExistence type="predicted"/>
<name>A0A1G8CUQ1_9FLAO</name>
<protein>
    <submittedName>
        <fullName evidence="1">Uncharacterized protein</fullName>
    </submittedName>
</protein>
<dbReference type="Proteomes" id="UP000243588">
    <property type="component" value="Unassembled WGS sequence"/>
</dbReference>
<reference evidence="2" key="1">
    <citation type="submission" date="2016-10" db="EMBL/GenBank/DDBJ databases">
        <authorList>
            <person name="Varghese N."/>
            <person name="Submissions S."/>
        </authorList>
    </citation>
    <scope>NUCLEOTIDE SEQUENCE [LARGE SCALE GENOMIC DNA]</scope>
    <source>
        <strain evidence="2">DSM 23313</strain>
    </source>
</reference>
<dbReference type="EMBL" id="FNDQ01000005">
    <property type="protein sequence ID" value="SDH49257.1"/>
    <property type="molecule type" value="Genomic_DNA"/>
</dbReference>